<organism evidence="1 2">
    <name type="scientific">Helicobacter pylori</name>
    <name type="common">Campylobacter pylori</name>
    <dbReference type="NCBI Taxonomy" id="210"/>
    <lineage>
        <taxon>Bacteria</taxon>
        <taxon>Pseudomonadati</taxon>
        <taxon>Campylobacterota</taxon>
        <taxon>Epsilonproteobacteria</taxon>
        <taxon>Campylobacterales</taxon>
        <taxon>Helicobacteraceae</taxon>
        <taxon>Helicobacter</taxon>
    </lineage>
</organism>
<comment type="caution">
    <text evidence="1">The sequence shown here is derived from an EMBL/GenBank/DDBJ whole genome shotgun (WGS) entry which is preliminary data.</text>
</comment>
<accession>A0A438PS65</accession>
<dbReference type="InterPro" id="IPR021634">
    <property type="entry name" value="DUF3240"/>
</dbReference>
<dbReference type="Pfam" id="PF11582">
    <property type="entry name" value="DUF3240"/>
    <property type="match status" value="1"/>
</dbReference>
<evidence type="ECO:0000313" key="1">
    <source>
        <dbReference type="EMBL" id="RVY28282.1"/>
    </source>
</evidence>
<name>A0A438PS65_HELPX</name>
<evidence type="ECO:0000313" key="2">
    <source>
        <dbReference type="Proteomes" id="UP000288766"/>
    </source>
</evidence>
<protein>
    <submittedName>
        <fullName evidence="1">DUF3240 domain-containing protein</fullName>
    </submittedName>
</protein>
<dbReference type="EMBL" id="RJEO01000013">
    <property type="protein sequence ID" value="RVY28282.1"/>
    <property type="molecule type" value="Genomic_DNA"/>
</dbReference>
<proteinExistence type="predicted"/>
<sequence>MLALEIYIDICLKDALIDYLFEKGFDDFFYVECYKYAASSLLLSQKEQVSGRKDYAKFKLFLSEEVALPLAQALKNQFASKDMKLFYSQTHGLSNEILSKNML</sequence>
<dbReference type="Gene3D" id="3.30.70.120">
    <property type="match status" value="1"/>
</dbReference>
<gene>
    <name evidence="1" type="ORF">ECC12_05440</name>
</gene>
<reference evidence="1 2" key="1">
    <citation type="submission" date="2018-10" db="EMBL/GenBank/DDBJ databases">
        <title>Genetic determinants and prediction of antibiotic resistance phenotypes in Helicobacter pylori.</title>
        <authorList>
            <person name="Wagner K."/>
        </authorList>
    </citation>
    <scope>NUCLEOTIDE SEQUENCE [LARGE SCALE GENOMIC DNA]</scope>
    <source>
        <strain evidence="1 2">ZH15</strain>
    </source>
</reference>
<dbReference type="AlphaFoldDB" id="A0A438PS65"/>
<dbReference type="InterPro" id="IPR015867">
    <property type="entry name" value="N-reg_PII/ATP_PRibTrfase_C"/>
</dbReference>
<dbReference type="Proteomes" id="UP000288766">
    <property type="component" value="Unassembled WGS sequence"/>
</dbReference>
<dbReference type="RefSeq" id="WP_127923651.1">
    <property type="nucleotide sequence ID" value="NZ_RJEO01000013.1"/>
</dbReference>